<dbReference type="Proteomes" id="UP000307244">
    <property type="component" value="Unassembled WGS sequence"/>
</dbReference>
<dbReference type="InterPro" id="IPR034660">
    <property type="entry name" value="DinB/YfiT-like"/>
</dbReference>
<keyword evidence="5" id="KW-1185">Reference proteome</keyword>
<dbReference type="OrthoDB" id="119432at2"/>
<dbReference type="GO" id="GO:0046872">
    <property type="term" value="F:metal ion binding"/>
    <property type="evidence" value="ECO:0007669"/>
    <property type="project" value="UniProtKB-KW"/>
</dbReference>
<evidence type="ECO:0000256" key="3">
    <source>
        <dbReference type="PIRSR" id="PIRSR607837-1"/>
    </source>
</evidence>
<dbReference type="AlphaFoldDB" id="A0A4U1CPZ4"/>
<dbReference type="EMBL" id="SWBQ01000001">
    <property type="protein sequence ID" value="TKC08950.1"/>
    <property type="molecule type" value="Genomic_DNA"/>
</dbReference>
<dbReference type="SUPFAM" id="SSF109854">
    <property type="entry name" value="DinB/YfiT-like putative metalloenzymes"/>
    <property type="match status" value="1"/>
</dbReference>
<keyword evidence="2 3" id="KW-0479">Metal-binding</keyword>
<evidence type="ECO:0000256" key="1">
    <source>
        <dbReference type="ARBA" id="ARBA00008635"/>
    </source>
</evidence>
<evidence type="ECO:0000256" key="2">
    <source>
        <dbReference type="ARBA" id="ARBA00022723"/>
    </source>
</evidence>
<protein>
    <submittedName>
        <fullName evidence="4">Damage-inducible protein DinB</fullName>
    </submittedName>
</protein>
<gene>
    <name evidence="4" type="ORF">FA047_02320</name>
</gene>
<reference evidence="4 5" key="1">
    <citation type="submission" date="2019-04" db="EMBL/GenBank/DDBJ databases">
        <title>Pedobacter sp. RP-3-15 sp. nov., isolated from Arctic soil.</title>
        <authorList>
            <person name="Dahal R.H."/>
            <person name="Kim D.-U."/>
        </authorList>
    </citation>
    <scope>NUCLEOTIDE SEQUENCE [LARGE SCALE GENOMIC DNA]</scope>
    <source>
        <strain evidence="4 5">RP-3-15</strain>
    </source>
</reference>
<name>A0A4U1CPZ4_9SPHI</name>
<dbReference type="RefSeq" id="WP_136834368.1">
    <property type="nucleotide sequence ID" value="NZ_SWBQ01000001.1"/>
</dbReference>
<proteinExistence type="inferred from homology"/>
<accession>A0A4U1CPZ4</accession>
<organism evidence="4 5">
    <name type="scientific">Pedobacter frigoris</name>
    <dbReference type="NCBI Taxonomy" id="2571272"/>
    <lineage>
        <taxon>Bacteria</taxon>
        <taxon>Pseudomonadati</taxon>
        <taxon>Bacteroidota</taxon>
        <taxon>Sphingobacteriia</taxon>
        <taxon>Sphingobacteriales</taxon>
        <taxon>Sphingobacteriaceae</taxon>
        <taxon>Pedobacter</taxon>
    </lineage>
</organism>
<sequence length="169" mass="19187">MILQQLKGEFEQEVNSTRKLLQAVPEKDIDYKPSDISWTMGELAQHIATIYYWYVGTLTEDIYDMAADHVKRGEPNDIKATLALFESNVEKARAALNALTEQKLLDNWTMKVGEKVVLGPMPRGIVSRGFLFNHIYHHRGELIVYLRATGNKVPGMYGPTYEETVPVST</sequence>
<dbReference type="Gene3D" id="1.20.120.450">
    <property type="entry name" value="dinb family like domain"/>
    <property type="match status" value="1"/>
</dbReference>
<comment type="caution">
    <text evidence="4">The sequence shown here is derived from an EMBL/GenBank/DDBJ whole genome shotgun (WGS) entry which is preliminary data.</text>
</comment>
<dbReference type="InterPro" id="IPR007837">
    <property type="entry name" value="DinB"/>
</dbReference>
<comment type="similarity">
    <text evidence="1">Belongs to the DinB family.</text>
</comment>
<evidence type="ECO:0000313" key="4">
    <source>
        <dbReference type="EMBL" id="TKC08950.1"/>
    </source>
</evidence>
<feature type="binding site" evidence="3">
    <location>
        <position position="138"/>
    </location>
    <ligand>
        <name>a divalent metal cation</name>
        <dbReference type="ChEBI" id="CHEBI:60240"/>
    </ligand>
</feature>
<dbReference type="Pfam" id="PF05163">
    <property type="entry name" value="DinB"/>
    <property type="match status" value="1"/>
</dbReference>
<feature type="binding site" evidence="3">
    <location>
        <position position="46"/>
    </location>
    <ligand>
        <name>a divalent metal cation</name>
        <dbReference type="ChEBI" id="CHEBI:60240"/>
    </ligand>
</feature>
<feature type="binding site" evidence="3">
    <location>
        <position position="134"/>
    </location>
    <ligand>
        <name>a divalent metal cation</name>
        <dbReference type="ChEBI" id="CHEBI:60240"/>
    </ligand>
</feature>
<evidence type="ECO:0000313" key="5">
    <source>
        <dbReference type="Proteomes" id="UP000307244"/>
    </source>
</evidence>